<dbReference type="EMBL" id="JANPWB010000013">
    <property type="protein sequence ID" value="KAJ1104175.1"/>
    <property type="molecule type" value="Genomic_DNA"/>
</dbReference>
<reference evidence="1" key="1">
    <citation type="journal article" date="2022" name="bioRxiv">
        <title>Sequencing and chromosome-scale assembly of the giantPleurodeles waltlgenome.</title>
        <authorList>
            <person name="Brown T."/>
            <person name="Elewa A."/>
            <person name="Iarovenko S."/>
            <person name="Subramanian E."/>
            <person name="Araus A.J."/>
            <person name="Petzold A."/>
            <person name="Susuki M."/>
            <person name="Suzuki K.-i.T."/>
            <person name="Hayashi T."/>
            <person name="Toyoda A."/>
            <person name="Oliveira C."/>
            <person name="Osipova E."/>
            <person name="Leigh N.D."/>
            <person name="Simon A."/>
            <person name="Yun M.H."/>
        </authorList>
    </citation>
    <scope>NUCLEOTIDE SEQUENCE</scope>
    <source>
        <strain evidence="1">20211129_DDA</strain>
        <tissue evidence="1">Liver</tissue>
    </source>
</reference>
<protein>
    <submittedName>
        <fullName evidence="1">Uncharacterized protein</fullName>
    </submittedName>
</protein>
<dbReference type="Gene3D" id="3.30.70.1820">
    <property type="entry name" value="L1 transposable element, RRM domain"/>
    <property type="match status" value="1"/>
</dbReference>
<accession>A0AAV7MK71</accession>
<dbReference type="InterPro" id="IPR004244">
    <property type="entry name" value="Transposase_22"/>
</dbReference>
<dbReference type="AlphaFoldDB" id="A0AAV7MK71"/>
<keyword evidence="2" id="KW-1185">Reference proteome</keyword>
<evidence type="ECO:0000313" key="2">
    <source>
        <dbReference type="Proteomes" id="UP001066276"/>
    </source>
</evidence>
<gene>
    <name evidence="1" type="ORF">NDU88_001588</name>
</gene>
<evidence type="ECO:0000313" key="1">
    <source>
        <dbReference type="EMBL" id="KAJ1104175.1"/>
    </source>
</evidence>
<name>A0AAV7MK71_PLEWA</name>
<proteinExistence type="predicted"/>
<dbReference type="PANTHER" id="PTHR11505">
    <property type="entry name" value="L1 TRANSPOSABLE ELEMENT-RELATED"/>
    <property type="match status" value="1"/>
</dbReference>
<organism evidence="1 2">
    <name type="scientific">Pleurodeles waltl</name>
    <name type="common">Iberian ribbed newt</name>
    <dbReference type="NCBI Taxonomy" id="8319"/>
    <lineage>
        <taxon>Eukaryota</taxon>
        <taxon>Metazoa</taxon>
        <taxon>Chordata</taxon>
        <taxon>Craniata</taxon>
        <taxon>Vertebrata</taxon>
        <taxon>Euteleostomi</taxon>
        <taxon>Amphibia</taxon>
        <taxon>Batrachia</taxon>
        <taxon>Caudata</taxon>
        <taxon>Salamandroidea</taxon>
        <taxon>Salamandridae</taxon>
        <taxon>Pleurodelinae</taxon>
        <taxon>Pleurodeles</taxon>
    </lineage>
</organism>
<dbReference type="Proteomes" id="UP001066276">
    <property type="component" value="Chromosome 9"/>
</dbReference>
<comment type="caution">
    <text evidence="1">The sequence shown here is derived from an EMBL/GenBank/DDBJ whole genome shotgun (WGS) entry which is preliminary data.</text>
</comment>
<sequence>MCAPQLTTSEEIWRTAGAVWWYRAALELRRTRKNVARIPLRGNSGSCNTRASGAASEKWRWAEQPKEIPEKNARKKTGFANSEVNQGEIREVCANLEKKIDGVMVRTQALEEAMGGMKEELVQHKGEIETLKRSELALKNRVEQMENYSRRNNLKLLKVPEGTEGSDLKAFVVSLIKSAVDLEETEDEIGKDIQRIHRDPFKLRTNSSRPRFSDLWGFRFS</sequence>